<dbReference type="InterPro" id="IPR027796">
    <property type="entry name" value="OTT_1508_deam-like"/>
</dbReference>
<evidence type="ECO:0000313" key="1">
    <source>
        <dbReference type="EMBL" id="PMD25835.1"/>
    </source>
</evidence>
<reference evidence="1 2" key="1">
    <citation type="submission" date="2016-05" db="EMBL/GenBank/DDBJ databases">
        <title>A degradative enzymes factory behind the ericoid mycorrhizal symbiosis.</title>
        <authorList>
            <consortium name="DOE Joint Genome Institute"/>
            <person name="Martino E."/>
            <person name="Morin E."/>
            <person name="Grelet G."/>
            <person name="Kuo A."/>
            <person name="Kohler A."/>
            <person name="Daghino S."/>
            <person name="Barry K."/>
            <person name="Choi C."/>
            <person name="Cichocki N."/>
            <person name="Clum A."/>
            <person name="Copeland A."/>
            <person name="Hainaut M."/>
            <person name="Haridas S."/>
            <person name="Labutti K."/>
            <person name="Lindquist E."/>
            <person name="Lipzen A."/>
            <person name="Khouja H.-R."/>
            <person name="Murat C."/>
            <person name="Ohm R."/>
            <person name="Olson A."/>
            <person name="Spatafora J."/>
            <person name="Veneault-Fourrey C."/>
            <person name="Henrissat B."/>
            <person name="Grigoriev I."/>
            <person name="Martin F."/>
            <person name="Perotto S."/>
        </authorList>
    </citation>
    <scope>NUCLEOTIDE SEQUENCE [LARGE SCALE GENOMIC DNA]</scope>
    <source>
        <strain evidence="1 2">UAMH 7357</strain>
    </source>
</reference>
<dbReference type="EMBL" id="KZ613469">
    <property type="protein sequence ID" value="PMD25835.1"/>
    <property type="molecule type" value="Genomic_DNA"/>
</dbReference>
<dbReference type="OrthoDB" id="4851849at2759"/>
<evidence type="ECO:0000313" key="2">
    <source>
        <dbReference type="Proteomes" id="UP000235672"/>
    </source>
</evidence>
<protein>
    <submittedName>
        <fullName evidence="1">Uncharacterized protein</fullName>
    </submittedName>
</protein>
<sequence>MEMAWKDPRTASQDDSIWLDLPEDEFRQHLVILQRKTGPVPMDPQVFSLKDWNSNSPYINSSHTLPLDVEQRLADDFAFLAAVEEGGQSVAAVCIEEHIQSPGMTLRFAAMDISRNEAVGTGLRAICEILPAASAFEGSLSEHVNSLFEHIIRLHFRRLLARLRSSRWEKPEYLSKSHKKPLWRDFENLVHRAEHAYARKEKMTRRLVESRLEELATVYENFEASEDELASLMHLVDASFAISSTEEIKDFAQRLQNNTKHTHQVASAIKSLRQIQKIGSYRRIFLFQHVVLEYLNPYQGVPTTIGYHQWATTCHVHAEVQLAVHYDLNEECRPRCIGTSKWLCYLCYHFIDEHGLFFPSKTHGRIFDQWTVPDLIEFSGALVTKYRHILKEIDSLVLRQSEKEPQILQPGRFARCLAVLN</sequence>
<dbReference type="AlphaFoldDB" id="A0A2J6QHU3"/>
<gene>
    <name evidence="1" type="ORF">NA56DRAFT_676939</name>
</gene>
<proteinExistence type="predicted"/>
<accession>A0A2J6QHU3</accession>
<dbReference type="STRING" id="1745343.A0A2J6QHU3"/>
<organism evidence="1 2">
    <name type="scientific">Hyaloscypha hepaticicola</name>
    <dbReference type="NCBI Taxonomy" id="2082293"/>
    <lineage>
        <taxon>Eukaryota</taxon>
        <taxon>Fungi</taxon>
        <taxon>Dikarya</taxon>
        <taxon>Ascomycota</taxon>
        <taxon>Pezizomycotina</taxon>
        <taxon>Leotiomycetes</taxon>
        <taxon>Helotiales</taxon>
        <taxon>Hyaloscyphaceae</taxon>
        <taxon>Hyaloscypha</taxon>
    </lineage>
</organism>
<keyword evidence="2" id="KW-1185">Reference proteome</keyword>
<dbReference type="Proteomes" id="UP000235672">
    <property type="component" value="Unassembled WGS sequence"/>
</dbReference>
<dbReference type="Pfam" id="PF14441">
    <property type="entry name" value="OTT_1508_deam"/>
    <property type="match status" value="1"/>
</dbReference>
<name>A0A2J6QHU3_9HELO</name>